<sequence length="77" mass="9387">MLCIMIWHLFIYIYIYFNLSFATYKINYMTRVLFILFFSLFFFYKPVSNTAIFLKIFFLICVIKCTVAINFVELFIS</sequence>
<protein>
    <submittedName>
        <fullName evidence="2">Uncharacterized protein</fullName>
    </submittedName>
</protein>
<feature type="transmembrane region" description="Helical" evidence="1">
    <location>
        <begin position="6"/>
        <end position="24"/>
    </location>
</feature>
<keyword evidence="1" id="KW-0472">Membrane</keyword>
<feature type="transmembrane region" description="Helical" evidence="1">
    <location>
        <begin position="31"/>
        <end position="47"/>
    </location>
</feature>
<proteinExistence type="predicted"/>
<organism evidence="2 3">
    <name type="scientific">Glomus cerebriforme</name>
    <dbReference type="NCBI Taxonomy" id="658196"/>
    <lineage>
        <taxon>Eukaryota</taxon>
        <taxon>Fungi</taxon>
        <taxon>Fungi incertae sedis</taxon>
        <taxon>Mucoromycota</taxon>
        <taxon>Glomeromycotina</taxon>
        <taxon>Glomeromycetes</taxon>
        <taxon>Glomerales</taxon>
        <taxon>Glomeraceae</taxon>
        <taxon>Glomus</taxon>
    </lineage>
</organism>
<dbReference type="EMBL" id="QKYT01000353">
    <property type="protein sequence ID" value="RIA86628.1"/>
    <property type="molecule type" value="Genomic_DNA"/>
</dbReference>
<accession>A0A397SKS9</accession>
<name>A0A397SKS9_9GLOM</name>
<dbReference type="Proteomes" id="UP000265703">
    <property type="component" value="Unassembled WGS sequence"/>
</dbReference>
<keyword evidence="1" id="KW-1133">Transmembrane helix</keyword>
<evidence type="ECO:0000313" key="3">
    <source>
        <dbReference type="Proteomes" id="UP000265703"/>
    </source>
</evidence>
<keyword evidence="3" id="KW-1185">Reference proteome</keyword>
<gene>
    <name evidence="2" type="ORF">C1645_325329</name>
</gene>
<dbReference type="AlphaFoldDB" id="A0A397SKS9"/>
<feature type="transmembrane region" description="Helical" evidence="1">
    <location>
        <begin position="53"/>
        <end position="76"/>
    </location>
</feature>
<reference evidence="2 3" key="1">
    <citation type="submission" date="2018-06" db="EMBL/GenBank/DDBJ databases">
        <title>Comparative genomics reveals the genomic features of Rhizophagus irregularis, R. cerebriforme, R. diaphanum and Gigaspora rosea, and their symbiotic lifestyle signature.</title>
        <authorList>
            <person name="Morin E."/>
            <person name="San Clemente H."/>
            <person name="Chen E.C.H."/>
            <person name="De La Providencia I."/>
            <person name="Hainaut M."/>
            <person name="Kuo A."/>
            <person name="Kohler A."/>
            <person name="Murat C."/>
            <person name="Tang N."/>
            <person name="Roy S."/>
            <person name="Loubradou J."/>
            <person name="Henrissat B."/>
            <person name="Grigoriev I.V."/>
            <person name="Corradi N."/>
            <person name="Roux C."/>
            <person name="Martin F.M."/>
        </authorList>
    </citation>
    <scope>NUCLEOTIDE SEQUENCE [LARGE SCALE GENOMIC DNA]</scope>
    <source>
        <strain evidence="2 3">DAOM 227022</strain>
    </source>
</reference>
<evidence type="ECO:0000256" key="1">
    <source>
        <dbReference type="SAM" id="Phobius"/>
    </source>
</evidence>
<keyword evidence="1" id="KW-0812">Transmembrane</keyword>
<comment type="caution">
    <text evidence="2">The sequence shown here is derived from an EMBL/GenBank/DDBJ whole genome shotgun (WGS) entry which is preliminary data.</text>
</comment>
<evidence type="ECO:0000313" key="2">
    <source>
        <dbReference type="EMBL" id="RIA86628.1"/>
    </source>
</evidence>